<evidence type="ECO:0000256" key="1">
    <source>
        <dbReference type="SAM" id="MobiDB-lite"/>
    </source>
</evidence>
<reference evidence="2 3" key="1">
    <citation type="submission" date="2006-09" db="EMBL/GenBank/DDBJ databases">
        <authorList>
            <person name="Emerson D."/>
            <person name="Ferriera S."/>
            <person name="Johnson J."/>
            <person name="Kravitz S."/>
            <person name="Halpern A."/>
            <person name="Remington K."/>
            <person name="Beeson K."/>
            <person name="Tran B."/>
            <person name="Rogers Y.-H."/>
            <person name="Friedman R."/>
            <person name="Venter J.C."/>
        </authorList>
    </citation>
    <scope>NUCLEOTIDE SEQUENCE [LARGE SCALE GENOMIC DNA]</scope>
    <source>
        <strain evidence="2 3">PV-1</strain>
    </source>
</reference>
<sequence>MPGCIKQRARKPDRRRTSSDGALCSETGRRSMPAMGVPVVEAFQVCGGCH</sequence>
<dbReference type="Proteomes" id="UP000005297">
    <property type="component" value="Unassembled WGS sequence"/>
</dbReference>
<feature type="non-terminal residue" evidence="2">
    <location>
        <position position="50"/>
    </location>
</feature>
<organism evidence="2 3">
    <name type="scientific">Mariprofundus ferrooxydans PV-1</name>
    <dbReference type="NCBI Taxonomy" id="314345"/>
    <lineage>
        <taxon>Bacteria</taxon>
        <taxon>Pseudomonadati</taxon>
        <taxon>Pseudomonadota</taxon>
        <taxon>Candidatius Mariprofundia</taxon>
        <taxon>Mariprofundales</taxon>
        <taxon>Mariprofundaceae</taxon>
        <taxon>Mariprofundus</taxon>
    </lineage>
</organism>
<accession>Q0EW25</accession>
<keyword evidence="3" id="KW-1185">Reference proteome</keyword>
<feature type="region of interest" description="Disordered" evidence="1">
    <location>
        <begin position="1"/>
        <end position="29"/>
    </location>
</feature>
<gene>
    <name evidence="2" type="ORF">SPV1_12872</name>
</gene>
<dbReference type="InParanoid" id="Q0EW25"/>
<dbReference type="EMBL" id="AATS01000023">
    <property type="protein sequence ID" value="EAU53443.1"/>
    <property type="molecule type" value="Genomic_DNA"/>
</dbReference>
<evidence type="ECO:0000313" key="2">
    <source>
        <dbReference type="EMBL" id="EAU53443.1"/>
    </source>
</evidence>
<evidence type="ECO:0000313" key="3">
    <source>
        <dbReference type="Proteomes" id="UP000005297"/>
    </source>
</evidence>
<protein>
    <submittedName>
        <fullName evidence="2">Uncharacterized protein</fullName>
    </submittedName>
</protein>
<name>Q0EW25_9PROT</name>
<dbReference type="AlphaFoldDB" id="Q0EW25"/>
<dbReference type="HOGENOM" id="CLU_3128896_0_0_0"/>
<proteinExistence type="predicted"/>
<comment type="caution">
    <text evidence="2">The sequence shown here is derived from an EMBL/GenBank/DDBJ whole genome shotgun (WGS) entry which is preliminary data.</text>
</comment>